<dbReference type="SUPFAM" id="SSF53474">
    <property type="entry name" value="alpha/beta-Hydrolases"/>
    <property type="match status" value="1"/>
</dbReference>
<feature type="non-terminal residue" evidence="3">
    <location>
        <position position="703"/>
    </location>
</feature>
<sequence>MQEMMKERSSAEHSLERGGGGKAWNGRKHQEEENRDENQLTSFENSTRKCVSMMSLPDADSSKFARRIRSHHQNSPHPSQNSITSSSSSSHRIEHSISTPNLVLTALSSSIAVAASADNMTVERCPLCGLPDLSTVTATTTVIGARRENGKMSTMTSSLSLPSLSSLDPNTVIAGMASSSLSDSAGLQGGRPTMRKLKQQRRRRAIFPKKQSSKNHQNLSTHLYTEDLVNFGSLSDLLTRSCHCDKLADPASISRNRRTVHSASLDFSTLNSNTLSTPVTDFGRTRRELSATVNPSILPSLSEDFRDPELERSSKNRVHPSLRDSLEYLRTSEARKGSRETMEEFLVAMETEGEGEEVEEVGVDAVIDAIDGQSGNTKNAAMVQNKVNRRSLSQTFLASNEESEKSLAFKHHMVDVKWSASSTECLAKVPSTSTTSSSSNNIGNDRLVNAFAPGTMTFVMLKEHLKQNVLQGPTFKGHIYSDFSQLPVPFPYFSNPKVKSSAVHLVICVHGLEGNCLDLRLLTMYLQLALPDHPLEFLMSDSNHEDTFNSLEQLRDNLVKEILQHIHSMAEKPSHISFIGHSLGCVLIRAALSSSRLAHLYPLLHTFLSFCGPHLGTLYSTSGLVSAGMWALQKLKKSLSLLQLRLRDHPDPRDTFMYALSSAEGLDFFRHILLVGSPQDHYVPHHSSRIELCKAAVQDPSEM</sequence>
<feature type="compositionally biased region" description="Basic and acidic residues" evidence="1">
    <location>
        <begin position="1"/>
        <end position="16"/>
    </location>
</feature>
<dbReference type="PANTHER" id="PTHR12482">
    <property type="entry name" value="LIPASE ROG1-RELATED-RELATED"/>
    <property type="match status" value="1"/>
</dbReference>
<organism evidence="3 4">
    <name type="scientific">Hymenolepis diminuta</name>
    <name type="common">Rat tapeworm</name>
    <dbReference type="NCBI Taxonomy" id="6216"/>
    <lineage>
        <taxon>Eukaryota</taxon>
        <taxon>Metazoa</taxon>
        <taxon>Spiralia</taxon>
        <taxon>Lophotrochozoa</taxon>
        <taxon>Platyhelminthes</taxon>
        <taxon>Cestoda</taxon>
        <taxon>Eucestoda</taxon>
        <taxon>Cyclophyllidea</taxon>
        <taxon>Hymenolepididae</taxon>
        <taxon>Hymenolepis</taxon>
    </lineage>
</organism>
<feature type="compositionally biased region" description="Polar residues" evidence="1">
    <location>
        <begin position="39"/>
        <end position="48"/>
    </location>
</feature>
<accession>A0A564YA68</accession>
<dbReference type="AlphaFoldDB" id="A0A564YA68"/>
<evidence type="ECO:0000256" key="1">
    <source>
        <dbReference type="SAM" id="MobiDB-lite"/>
    </source>
</evidence>
<dbReference type="InterPro" id="IPR044294">
    <property type="entry name" value="Lipase-like"/>
</dbReference>
<reference evidence="3 4" key="1">
    <citation type="submission" date="2019-07" db="EMBL/GenBank/DDBJ databases">
        <authorList>
            <person name="Jastrzebski P J."/>
            <person name="Paukszto L."/>
            <person name="Jastrzebski P J."/>
        </authorList>
    </citation>
    <scope>NUCLEOTIDE SEQUENCE [LARGE SCALE GENOMIC DNA]</scope>
    <source>
        <strain evidence="3 4">WMS-il1</strain>
    </source>
</reference>
<feature type="domain" description="DUF676" evidence="2">
    <location>
        <begin position="500"/>
        <end position="693"/>
    </location>
</feature>
<dbReference type="Gene3D" id="3.40.50.1820">
    <property type="entry name" value="alpha/beta hydrolase"/>
    <property type="match status" value="1"/>
</dbReference>
<gene>
    <name evidence="3" type="ORF">WMSIL1_LOCUS3689</name>
</gene>
<evidence type="ECO:0000259" key="2">
    <source>
        <dbReference type="Pfam" id="PF05057"/>
    </source>
</evidence>
<dbReference type="Pfam" id="PF05057">
    <property type="entry name" value="DUF676"/>
    <property type="match status" value="1"/>
</dbReference>
<feature type="region of interest" description="Disordered" evidence="1">
    <location>
        <begin position="68"/>
        <end position="94"/>
    </location>
</feature>
<protein>
    <recommendedName>
        <fullName evidence="2">DUF676 domain-containing protein</fullName>
    </recommendedName>
</protein>
<dbReference type="InterPro" id="IPR029058">
    <property type="entry name" value="AB_hydrolase_fold"/>
</dbReference>
<proteinExistence type="predicted"/>
<dbReference type="PANTHER" id="PTHR12482:SF5">
    <property type="entry name" value="DUF676 DOMAIN-CONTAINING PROTEIN"/>
    <property type="match status" value="1"/>
</dbReference>
<dbReference type="EMBL" id="CABIJS010000111">
    <property type="protein sequence ID" value="VUZ43424.1"/>
    <property type="molecule type" value="Genomic_DNA"/>
</dbReference>
<feature type="compositionally biased region" description="Low complexity" evidence="1">
    <location>
        <begin position="75"/>
        <end position="90"/>
    </location>
</feature>
<evidence type="ECO:0000313" key="3">
    <source>
        <dbReference type="EMBL" id="VUZ43424.1"/>
    </source>
</evidence>
<dbReference type="Proteomes" id="UP000321570">
    <property type="component" value="Unassembled WGS sequence"/>
</dbReference>
<keyword evidence="4" id="KW-1185">Reference proteome</keyword>
<dbReference type="InterPro" id="IPR007751">
    <property type="entry name" value="DUF676_lipase-like"/>
</dbReference>
<feature type="region of interest" description="Disordered" evidence="1">
    <location>
        <begin position="1"/>
        <end position="48"/>
    </location>
</feature>
<evidence type="ECO:0000313" key="4">
    <source>
        <dbReference type="Proteomes" id="UP000321570"/>
    </source>
</evidence>
<name>A0A564YA68_HYMDI</name>
<feature type="compositionally biased region" description="Basic and acidic residues" evidence="1">
    <location>
        <begin position="28"/>
        <end position="38"/>
    </location>
</feature>